<sequence length="223" mass="25496">MFYERIIPRSHMHEEILPVGRSETLCSVKTVAQEQREYGDSLLDADFCMASTICRSSPHDRLRAVSSVLGLIQHGCSKFKLDVEFYSVGSEPTESKPTLILREFKNTVEEKRLSRMYMGSKSSSCLKMSRCKIWLRPRESELRAIVLRIRQIRHADQSENSCLQDGMLDALWSSRILERSINSIIQQSSATCSYFLGSTTTLTRSQPRCQGPRDADLKTYVNM</sequence>
<evidence type="ECO:0000313" key="1">
    <source>
        <dbReference type="EMBL" id="KAL2813496.1"/>
    </source>
</evidence>
<protein>
    <submittedName>
        <fullName evidence="1">Uncharacterized protein</fullName>
    </submittedName>
</protein>
<dbReference type="EMBL" id="JBFXLS010000142">
    <property type="protein sequence ID" value="KAL2813496.1"/>
    <property type="molecule type" value="Genomic_DNA"/>
</dbReference>
<name>A0ABR4HDD5_9EURO</name>
<evidence type="ECO:0000313" key="2">
    <source>
        <dbReference type="Proteomes" id="UP001610335"/>
    </source>
</evidence>
<organism evidence="1 2">
    <name type="scientific">Aspergillus cavernicola</name>
    <dbReference type="NCBI Taxonomy" id="176166"/>
    <lineage>
        <taxon>Eukaryota</taxon>
        <taxon>Fungi</taxon>
        <taxon>Dikarya</taxon>
        <taxon>Ascomycota</taxon>
        <taxon>Pezizomycotina</taxon>
        <taxon>Eurotiomycetes</taxon>
        <taxon>Eurotiomycetidae</taxon>
        <taxon>Eurotiales</taxon>
        <taxon>Aspergillaceae</taxon>
        <taxon>Aspergillus</taxon>
        <taxon>Aspergillus subgen. Nidulantes</taxon>
    </lineage>
</organism>
<keyword evidence="2" id="KW-1185">Reference proteome</keyword>
<proteinExistence type="predicted"/>
<reference evidence="1 2" key="1">
    <citation type="submission" date="2024-07" db="EMBL/GenBank/DDBJ databases">
        <title>Section-level genome sequencing and comparative genomics of Aspergillus sections Usti and Cavernicolus.</title>
        <authorList>
            <consortium name="Lawrence Berkeley National Laboratory"/>
            <person name="Nybo J.L."/>
            <person name="Vesth T.C."/>
            <person name="Theobald S."/>
            <person name="Frisvad J.C."/>
            <person name="Larsen T.O."/>
            <person name="Kjaerboelling I."/>
            <person name="Rothschild-Mancinelli K."/>
            <person name="Lyhne E.K."/>
            <person name="Kogle M.E."/>
            <person name="Barry K."/>
            <person name="Clum A."/>
            <person name="Na H."/>
            <person name="Ledsgaard L."/>
            <person name="Lin J."/>
            <person name="Lipzen A."/>
            <person name="Kuo A."/>
            <person name="Riley R."/>
            <person name="Mondo S."/>
            <person name="LaButti K."/>
            <person name="Haridas S."/>
            <person name="Pangalinan J."/>
            <person name="Salamov A.A."/>
            <person name="Simmons B.A."/>
            <person name="Magnuson J.K."/>
            <person name="Chen J."/>
            <person name="Drula E."/>
            <person name="Henrissat B."/>
            <person name="Wiebenga A."/>
            <person name="Lubbers R.J."/>
            <person name="Gomes A.C."/>
            <person name="Makela M.R."/>
            <person name="Stajich J."/>
            <person name="Grigoriev I.V."/>
            <person name="Mortensen U.H."/>
            <person name="De vries R.P."/>
            <person name="Baker S.E."/>
            <person name="Andersen M.R."/>
        </authorList>
    </citation>
    <scope>NUCLEOTIDE SEQUENCE [LARGE SCALE GENOMIC DNA]</scope>
    <source>
        <strain evidence="1 2">CBS 600.67</strain>
    </source>
</reference>
<gene>
    <name evidence="1" type="ORF">BDW59DRAFT_30825</name>
</gene>
<comment type="caution">
    <text evidence="1">The sequence shown here is derived from an EMBL/GenBank/DDBJ whole genome shotgun (WGS) entry which is preliminary data.</text>
</comment>
<dbReference type="Proteomes" id="UP001610335">
    <property type="component" value="Unassembled WGS sequence"/>
</dbReference>
<accession>A0ABR4HDD5</accession>